<evidence type="ECO:0000259" key="1">
    <source>
        <dbReference type="Pfam" id="PF00496"/>
    </source>
</evidence>
<dbReference type="GO" id="GO:1904680">
    <property type="term" value="F:peptide transmembrane transporter activity"/>
    <property type="evidence" value="ECO:0007669"/>
    <property type="project" value="TreeGrafter"/>
</dbReference>
<dbReference type="GO" id="GO:0043190">
    <property type="term" value="C:ATP-binding cassette (ABC) transporter complex"/>
    <property type="evidence" value="ECO:0007669"/>
    <property type="project" value="InterPro"/>
</dbReference>
<dbReference type="Gene3D" id="3.90.76.10">
    <property type="entry name" value="Dipeptide-binding Protein, Domain 1"/>
    <property type="match status" value="1"/>
</dbReference>
<dbReference type="InterPro" id="IPR039424">
    <property type="entry name" value="SBP_5"/>
</dbReference>
<dbReference type="Gene3D" id="3.10.105.10">
    <property type="entry name" value="Dipeptide-binding Protein, Domain 3"/>
    <property type="match status" value="1"/>
</dbReference>
<organism evidence="2 3">
    <name type="scientific">Kouleothrix aurantiaca</name>
    <dbReference type="NCBI Taxonomy" id="186479"/>
    <lineage>
        <taxon>Bacteria</taxon>
        <taxon>Bacillati</taxon>
        <taxon>Chloroflexota</taxon>
        <taxon>Chloroflexia</taxon>
        <taxon>Chloroflexales</taxon>
        <taxon>Roseiflexineae</taxon>
        <taxon>Roseiflexaceae</taxon>
        <taxon>Kouleothrix</taxon>
    </lineage>
</organism>
<evidence type="ECO:0000313" key="2">
    <source>
        <dbReference type="EMBL" id="KPV51085.1"/>
    </source>
</evidence>
<dbReference type="Proteomes" id="UP000050509">
    <property type="component" value="Unassembled WGS sequence"/>
</dbReference>
<sequence>AVDHPARFSWVFDSNEFRQVYEYLTETGPDNITRPYLLDSWKPNDDLTVWTLNLRKGIKWSNGDDFTSEDVLFNFKEWLKPETKSSILGLWEGFLKIENVKAVDANTVQLMLDAPKLDVPETLFHYPAQIMHRSFNGDLTTLKNPGTGPMKLDEFKVGERVKVSKREGYWQNGADGQPLPYLDGIEYIDLGNDQTAYVSALLDGQIDTIYDPTVDTYTALKDNAKVKVDPVTTSQVRVLRVRVDQDPWKDVKVRQALKLAQDRQAILDKAYFGQGELGGDFHASPVHPEYAPIDLPKYDPAKAKALLAEAGVTTPVKMSISVGTGWTDVVAYAENLKETAKDAGFDISLDTMPNNSYWDKWTETPVGITPWTHRPLAVMVLPLAYIADSKGEPVPWNESRWVDEEFSTLLKKAQGTLDVEARKAIMKDIERIQMERGSIAIAWWQSVWNIYSPVIQDIHAHPTHYQIWREIWLDPDKKAA</sequence>
<dbReference type="EMBL" id="LJCR01001080">
    <property type="protein sequence ID" value="KPV51085.1"/>
    <property type="molecule type" value="Genomic_DNA"/>
</dbReference>
<feature type="domain" description="Solute-binding protein family 5" evidence="1">
    <location>
        <begin position="34"/>
        <end position="372"/>
    </location>
</feature>
<name>A0A0N8PRW8_9CHLR</name>
<accession>A0A0N8PRW8</accession>
<keyword evidence="3" id="KW-1185">Reference proteome</keyword>
<proteinExistence type="predicted"/>
<gene>
    <name evidence="2" type="ORF">SE17_23230</name>
</gene>
<feature type="non-terminal residue" evidence="2">
    <location>
        <position position="1"/>
    </location>
</feature>
<dbReference type="InterPro" id="IPR000914">
    <property type="entry name" value="SBP_5_dom"/>
</dbReference>
<dbReference type="PANTHER" id="PTHR30290">
    <property type="entry name" value="PERIPLASMIC BINDING COMPONENT OF ABC TRANSPORTER"/>
    <property type="match status" value="1"/>
</dbReference>
<dbReference type="InterPro" id="IPR030678">
    <property type="entry name" value="Peptide/Ni-bd"/>
</dbReference>
<dbReference type="GO" id="GO:0042597">
    <property type="term" value="C:periplasmic space"/>
    <property type="evidence" value="ECO:0007669"/>
    <property type="project" value="UniProtKB-ARBA"/>
</dbReference>
<protein>
    <recommendedName>
        <fullName evidence="1">Solute-binding protein family 5 domain-containing protein</fullName>
    </recommendedName>
</protein>
<dbReference type="GO" id="GO:0015833">
    <property type="term" value="P:peptide transport"/>
    <property type="evidence" value="ECO:0007669"/>
    <property type="project" value="TreeGrafter"/>
</dbReference>
<dbReference type="SUPFAM" id="SSF53850">
    <property type="entry name" value="Periplasmic binding protein-like II"/>
    <property type="match status" value="1"/>
</dbReference>
<reference evidence="2 3" key="1">
    <citation type="submission" date="2015-09" db="EMBL/GenBank/DDBJ databases">
        <title>Draft genome sequence of Kouleothrix aurantiaca JCM 19913.</title>
        <authorList>
            <person name="Hemp J."/>
        </authorList>
    </citation>
    <scope>NUCLEOTIDE SEQUENCE [LARGE SCALE GENOMIC DNA]</scope>
    <source>
        <strain evidence="2 3">COM-B</strain>
    </source>
</reference>
<dbReference type="Pfam" id="PF00496">
    <property type="entry name" value="SBP_bac_5"/>
    <property type="match status" value="1"/>
</dbReference>
<dbReference type="Gene3D" id="3.40.190.10">
    <property type="entry name" value="Periplasmic binding protein-like II"/>
    <property type="match status" value="1"/>
</dbReference>
<dbReference type="PIRSF" id="PIRSF002741">
    <property type="entry name" value="MppA"/>
    <property type="match status" value="1"/>
</dbReference>
<evidence type="ECO:0000313" key="3">
    <source>
        <dbReference type="Proteomes" id="UP000050509"/>
    </source>
</evidence>
<comment type="caution">
    <text evidence="2">The sequence shown here is derived from an EMBL/GenBank/DDBJ whole genome shotgun (WGS) entry which is preliminary data.</text>
</comment>
<dbReference type="AlphaFoldDB" id="A0A0N8PRW8"/>
<dbReference type="CDD" id="cd08503">
    <property type="entry name" value="PBP2_NikA_DppA_OppA_like_17"/>
    <property type="match status" value="1"/>
</dbReference>